<dbReference type="PROSITE" id="PS00027">
    <property type="entry name" value="HOMEOBOX_1"/>
    <property type="match status" value="1"/>
</dbReference>
<keyword evidence="1 4" id="KW-0238">DNA-binding</keyword>
<comment type="subcellular location">
    <subcellularLocation>
        <location evidence="4 5">Nucleus</location>
    </subcellularLocation>
</comment>
<name>A0AAE1Z8J0_SCHME</name>
<dbReference type="InterPro" id="IPR017970">
    <property type="entry name" value="Homeobox_CS"/>
</dbReference>
<reference evidence="7" key="2">
    <citation type="journal article" date="2023" name="Infect Dis Poverty">
        <title>Chromosome-scale genome of the human blood fluke Schistosoma mekongi and its implications for public health.</title>
        <authorList>
            <person name="Zhou M."/>
            <person name="Xu L."/>
            <person name="Xu D."/>
            <person name="Chen W."/>
            <person name="Khan J."/>
            <person name="Hu Y."/>
            <person name="Huang H."/>
            <person name="Wei H."/>
            <person name="Zhang Y."/>
            <person name="Chusongsang P."/>
            <person name="Tanasarnprasert K."/>
            <person name="Hu X."/>
            <person name="Limpanont Y."/>
            <person name="Lv Z."/>
        </authorList>
    </citation>
    <scope>NUCLEOTIDE SEQUENCE</scope>
    <source>
        <strain evidence="7">LV_2022a</strain>
    </source>
</reference>
<evidence type="ECO:0000259" key="6">
    <source>
        <dbReference type="PROSITE" id="PS50071"/>
    </source>
</evidence>
<dbReference type="PROSITE" id="PS50071">
    <property type="entry name" value="HOMEOBOX_2"/>
    <property type="match status" value="1"/>
</dbReference>
<organism evidence="7 8">
    <name type="scientific">Schistosoma mekongi</name>
    <name type="common">Parasitic worm</name>
    <dbReference type="NCBI Taxonomy" id="38744"/>
    <lineage>
        <taxon>Eukaryota</taxon>
        <taxon>Metazoa</taxon>
        <taxon>Spiralia</taxon>
        <taxon>Lophotrochozoa</taxon>
        <taxon>Platyhelminthes</taxon>
        <taxon>Trematoda</taxon>
        <taxon>Digenea</taxon>
        <taxon>Strigeidida</taxon>
        <taxon>Schistosomatoidea</taxon>
        <taxon>Schistosomatidae</taxon>
        <taxon>Schistosoma</taxon>
    </lineage>
</organism>
<accession>A0AAE1Z8J0</accession>
<evidence type="ECO:0000256" key="5">
    <source>
        <dbReference type="RuleBase" id="RU000682"/>
    </source>
</evidence>
<evidence type="ECO:0000256" key="3">
    <source>
        <dbReference type="ARBA" id="ARBA00023242"/>
    </source>
</evidence>
<dbReference type="PANTHER" id="PTHR10390">
    <property type="entry name" value="HOMEOBOX PROTEIN SIX"/>
    <property type="match status" value="1"/>
</dbReference>
<dbReference type="CDD" id="cd00086">
    <property type="entry name" value="homeodomain"/>
    <property type="match status" value="1"/>
</dbReference>
<evidence type="ECO:0000256" key="2">
    <source>
        <dbReference type="ARBA" id="ARBA00023155"/>
    </source>
</evidence>
<dbReference type="InterPro" id="IPR031701">
    <property type="entry name" value="SIX1_SD"/>
</dbReference>
<dbReference type="GO" id="GO:0000978">
    <property type="term" value="F:RNA polymerase II cis-regulatory region sequence-specific DNA binding"/>
    <property type="evidence" value="ECO:0007669"/>
    <property type="project" value="TreeGrafter"/>
</dbReference>
<dbReference type="AlphaFoldDB" id="A0AAE1Z8J0"/>
<dbReference type="GO" id="GO:0005634">
    <property type="term" value="C:nucleus"/>
    <property type="evidence" value="ECO:0007669"/>
    <property type="project" value="UniProtKB-SubCell"/>
</dbReference>
<protein>
    <recommendedName>
        <fullName evidence="6">Homeobox domain-containing protein</fullName>
    </recommendedName>
</protein>
<feature type="domain" description="Homeobox" evidence="6">
    <location>
        <begin position="162"/>
        <end position="213"/>
    </location>
</feature>
<keyword evidence="2 4" id="KW-0371">Homeobox</keyword>
<reference evidence="7" key="1">
    <citation type="submission" date="2022-04" db="EMBL/GenBank/DDBJ databases">
        <authorList>
            <person name="Xu L."/>
            <person name="Lv Z."/>
        </authorList>
    </citation>
    <scope>NUCLEOTIDE SEQUENCE</scope>
    <source>
        <strain evidence="7">LV_2022a</strain>
    </source>
</reference>
<dbReference type="SUPFAM" id="SSF46689">
    <property type="entry name" value="Homeodomain-like"/>
    <property type="match status" value="1"/>
</dbReference>
<proteinExistence type="predicted"/>
<gene>
    <name evidence="7" type="ORF">MN116_007131</name>
</gene>
<dbReference type="GO" id="GO:0005667">
    <property type="term" value="C:transcription regulator complex"/>
    <property type="evidence" value="ECO:0007669"/>
    <property type="project" value="TreeGrafter"/>
</dbReference>
<evidence type="ECO:0000256" key="1">
    <source>
        <dbReference type="ARBA" id="ARBA00023125"/>
    </source>
</evidence>
<evidence type="ECO:0000256" key="4">
    <source>
        <dbReference type="PROSITE-ProRule" id="PRU00108"/>
    </source>
</evidence>
<keyword evidence="8" id="KW-1185">Reference proteome</keyword>
<keyword evidence="3 4" id="KW-0539">Nucleus</keyword>
<dbReference type="InterPro" id="IPR001356">
    <property type="entry name" value="HD"/>
</dbReference>
<dbReference type="PANTHER" id="PTHR10390:SF44">
    <property type="entry name" value="SIX HOMEOBOX 4"/>
    <property type="match status" value="1"/>
</dbReference>
<evidence type="ECO:0000313" key="8">
    <source>
        <dbReference type="Proteomes" id="UP001292079"/>
    </source>
</evidence>
<dbReference type="InterPro" id="IPR009057">
    <property type="entry name" value="Homeodomain-like_sf"/>
</dbReference>
<comment type="caution">
    <text evidence="7">The sequence shown here is derived from an EMBL/GenBank/DDBJ whole genome shotgun (WGS) entry which is preliminary data.</text>
</comment>
<sequence>MNYVEEINGFPFTISQVGCMCEVLISTHQIVSLRHLLNRIPKLWLMSEENFTSQHYQHQQLTKQSEMITIDKLLESHESIMKALAVVAYEDENYAFVYQLLENNHFSEMHQPVLQQLWYNTHYAEVQKSRDRPLTAVDKYRIRRKYPLPTTIWDGEETVYCFKQNVRRQLTEYYQRNKYPNSDEKYILSMKTGLTITQISNWFKNHRQRDKSLESTDVHVQNSNNNYHCYQKLSKFNSTNSDSIKQHLLCIKSEFSNQARRTYNDYQTLNVQQKLSTNHCIYNTVPNYSTVNLKNLECNNKTTISPSIFSQEYLSFSHPDEIRFSQWTSDHFNIQQSHYEMNYLHNYYDYNQNHAYYTYDVINKGFNSITDHIHLDDVHGEWDATNESIPSYLFISDQKVNFKLF</sequence>
<dbReference type="Pfam" id="PF16878">
    <property type="entry name" value="SIX1_SD"/>
    <property type="match status" value="1"/>
</dbReference>
<dbReference type="Pfam" id="PF00046">
    <property type="entry name" value="Homeodomain"/>
    <property type="match status" value="1"/>
</dbReference>
<evidence type="ECO:0000313" key="7">
    <source>
        <dbReference type="EMBL" id="KAK4469595.1"/>
    </source>
</evidence>
<dbReference type="Proteomes" id="UP001292079">
    <property type="component" value="Unassembled WGS sequence"/>
</dbReference>
<dbReference type="GO" id="GO:0000981">
    <property type="term" value="F:DNA-binding transcription factor activity, RNA polymerase II-specific"/>
    <property type="evidence" value="ECO:0007669"/>
    <property type="project" value="InterPro"/>
</dbReference>
<dbReference type="SMART" id="SM00389">
    <property type="entry name" value="HOX"/>
    <property type="match status" value="1"/>
</dbReference>
<dbReference type="EMBL" id="JALJAT010000005">
    <property type="protein sequence ID" value="KAK4469595.1"/>
    <property type="molecule type" value="Genomic_DNA"/>
</dbReference>
<dbReference type="Gene3D" id="1.10.10.60">
    <property type="entry name" value="Homeodomain-like"/>
    <property type="match status" value="1"/>
</dbReference>
<feature type="DNA-binding region" description="Homeobox" evidence="4">
    <location>
        <begin position="164"/>
        <end position="214"/>
    </location>
</feature>